<dbReference type="InterPro" id="IPR016410">
    <property type="entry name" value="Phage_imm"/>
</dbReference>
<keyword evidence="1" id="KW-0472">Membrane</keyword>
<organism evidence="2 3">
    <name type="scientific">Candidatus Sherwoodlollariibacterium unditelluris</name>
    <dbReference type="NCBI Taxonomy" id="1974757"/>
    <lineage>
        <taxon>Bacteria</taxon>
        <taxon>Pseudomonadati</taxon>
        <taxon>Candidatus Omnitrophota</taxon>
        <taxon>Candidatus Sherwoodlollariibacterium</taxon>
    </lineage>
</organism>
<keyword evidence="1" id="KW-0812">Transmembrane</keyword>
<name>A0A2G9YHJ6_9BACT</name>
<protein>
    <submittedName>
        <fullName evidence="2">Superinfection immunity protein</fullName>
    </submittedName>
</protein>
<feature type="transmembrane region" description="Helical" evidence="1">
    <location>
        <begin position="6"/>
        <end position="27"/>
    </location>
</feature>
<feature type="transmembrane region" description="Helical" evidence="1">
    <location>
        <begin position="39"/>
        <end position="61"/>
    </location>
</feature>
<evidence type="ECO:0000256" key="1">
    <source>
        <dbReference type="SAM" id="Phobius"/>
    </source>
</evidence>
<dbReference type="AlphaFoldDB" id="A0A2G9YHJ6"/>
<keyword evidence="1" id="KW-1133">Transmembrane helix</keyword>
<reference evidence="2 3" key="1">
    <citation type="submission" date="2017-09" db="EMBL/GenBank/DDBJ databases">
        <title>Depth-based differentiation of microbial function through sediment-hosted aquifers and enrichment of novel symbionts in the deep terrestrial subsurface.</title>
        <authorList>
            <person name="Probst A.J."/>
            <person name="Ladd B."/>
            <person name="Jarett J.K."/>
            <person name="Geller-Mcgrath D.E."/>
            <person name="Sieber C.M."/>
            <person name="Emerson J.B."/>
            <person name="Anantharaman K."/>
            <person name="Thomas B.C."/>
            <person name="Malmstrom R."/>
            <person name="Stieglmeier M."/>
            <person name="Klingl A."/>
            <person name="Woyke T."/>
            <person name="Ryan C.M."/>
            <person name="Banfield J.F."/>
        </authorList>
    </citation>
    <scope>NUCLEOTIDE SEQUENCE [LARGE SCALE GENOMIC DNA]</scope>
    <source>
        <strain evidence="2">CG23_combo_of_CG06-09_8_20_14_all_41_10</strain>
    </source>
</reference>
<evidence type="ECO:0000313" key="2">
    <source>
        <dbReference type="EMBL" id="PIP18695.1"/>
    </source>
</evidence>
<comment type="caution">
    <text evidence="2">The sequence shown here is derived from an EMBL/GenBank/DDBJ whole genome shotgun (WGS) entry which is preliminary data.</text>
</comment>
<dbReference type="Pfam" id="PF14373">
    <property type="entry name" value="Imm_superinfect"/>
    <property type="match status" value="1"/>
</dbReference>
<dbReference type="Proteomes" id="UP000231292">
    <property type="component" value="Unassembled WGS sequence"/>
</dbReference>
<sequence>MSMYNLSLLEIVLIVLIFSLYFLPFLIASLRQHKNILAIFLLNLALSWTFFGWIAALIWSVTK</sequence>
<accession>A0A2G9YHJ6</accession>
<evidence type="ECO:0000313" key="3">
    <source>
        <dbReference type="Proteomes" id="UP000231292"/>
    </source>
</evidence>
<gene>
    <name evidence="2" type="ORF">COX41_06885</name>
</gene>
<proteinExistence type="predicted"/>
<dbReference type="EMBL" id="PCRK01000178">
    <property type="protein sequence ID" value="PIP18695.1"/>
    <property type="molecule type" value="Genomic_DNA"/>
</dbReference>